<gene>
    <name evidence="2" type="ORF">O1G22_08530</name>
</gene>
<sequence>MSASHATHTAVNAFGPHVTVPTAAPPTATPVVKVIVDNNHCELYAICQQEAPEVFELGADGRLRYDAVPDASQTPAVRQAARCCPMQAITLTTRETQ</sequence>
<evidence type="ECO:0000313" key="2">
    <source>
        <dbReference type="EMBL" id="WBO62862.1"/>
    </source>
</evidence>
<name>A0ABY7NZD6_9ACTN</name>
<accession>A0ABY7NZD6</accession>
<feature type="region of interest" description="Disordered" evidence="1">
    <location>
        <begin position="1"/>
        <end position="25"/>
    </location>
</feature>
<dbReference type="Proteomes" id="UP001212326">
    <property type="component" value="Chromosome"/>
</dbReference>
<dbReference type="RefSeq" id="WP_270080765.1">
    <property type="nucleotide sequence ID" value="NZ_CP115300.1"/>
</dbReference>
<evidence type="ECO:0000313" key="3">
    <source>
        <dbReference type="Proteomes" id="UP001212326"/>
    </source>
</evidence>
<proteinExistence type="predicted"/>
<reference evidence="2 3" key="1">
    <citation type="submission" date="2022-12" db="EMBL/GenBank/DDBJ databases">
        <authorList>
            <person name="Mo P."/>
        </authorList>
    </citation>
    <scope>NUCLEOTIDE SEQUENCE [LARGE SCALE GENOMIC DNA]</scope>
    <source>
        <strain evidence="2 3">HUAS 2-6</strain>
    </source>
</reference>
<protein>
    <submittedName>
        <fullName evidence="2">Ferredoxin</fullName>
    </submittedName>
</protein>
<keyword evidence="3" id="KW-1185">Reference proteome</keyword>
<feature type="compositionally biased region" description="Polar residues" evidence="1">
    <location>
        <begin position="1"/>
        <end position="10"/>
    </location>
</feature>
<dbReference type="Pfam" id="PF13459">
    <property type="entry name" value="Fer4_15"/>
    <property type="match status" value="1"/>
</dbReference>
<organism evidence="2 3">
    <name type="scientific">Streptomyces camelliae</name>
    <dbReference type="NCBI Taxonomy" id="3004093"/>
    <lineage>
        <taxon>Bacteria</taxon>
        <taxon>Bacillati</taxon>
        <taxon>Actinomycetota</taxon>
        <taxon>Actinomycetes</taxon>
        <taxon>Kitasatosporales</taxon>
        <taxon>Streptomycetaceae</taxon>
        <taxon>Streptomyces</taxon>
    </lineage>
</organism>
<dbReference type="EMBL" id="CP115300">
    <property type="protein sequence ID" value="WBO62862.1"/>
    <property type="molecule type" value="Genomic_DNA"/>
</dbReference>
<evidence type="ECO:0000256" key="1">
    <source>
        <dbReference type="SAM" id="MobiDB-lite"/>
    </source>
</evidence>
<dbReference type="Gene3D" id="3.30.70.20">
    <property type="match status" value="1"/>
</dbReference>
<dbReference type="SUPFAM" id="SSF54862">
    <property type="entry name" value="4Fe-4S ferredoxins"/>
    <property type="match status" value="1"/>
</dbReference>